<evidence type="ECO:0000256" key="6">
    <source>
        <dbReference type="ARBA" id="ARBA00022989"/>
    </source>
</evidence>
<dbReference type="AlphaFoldDB" id="A0A8T2IHS5"/>
<evidence type="ECO:0000256" key="3">
    <source>
        <dbReference type="ARBA" id="ARBA00022606"/>
    </source>
</evidence>
<keyword evidence="6 13" id="KW-1133">Transmembrane helix</keyword>
<keyword evidence="11 12" id="KW-0807">Transducer</keyword>
<evidence type="ECO:0000259" key="14">
    <source>
        <dbReference type="PROSITE" id="PS50262"/>
    </source>
</evidence>
<dbReference type="GO" id="GO:0004930">
    <property type="term" value="F:G protein-coupled receptor activity"/>
    <property type="evidence" value="ECO:0007669"/>
    <property type="project" value="UniProtKB-KW"/>
</dbReference>
<comment type="subcellular location">
    <subcellularLocation>
        <location evidence="1 13">Cell membrane</location>
        <topology evidence="1 13">Multi-pass membrane protein</topology>
    </subcellularLocation>
</comment>
<comment type="similarity">
    <text evidence="12">Belongs to the G-protein coupled receptor 1 family.</text>
</comment>
<feature type="transmembrane region" description="Helical" evidence="13">
    <location>
        <begin position="62"/>
        <end position="84"/>
    </location>
</feature>
<evidence type="ECO:0000256" key="12">
    <source>
        <dbReference type="RuleBase" id="RU000688"/>
    </source>
</evidence>
<dbReference type="InterPro" id="IPR017452">
    <property type="entry name" value="GPCR_Rhodpsn_7TM"/>
</dbReference>
<feature type="transmembrane region" description="Helical" evidence="13">
    <location>
        <begin position="143"/>
        <end position="164"/>
    </location>
</feature>
<feature type="transmembrane region" description="Helical" evidence="13">
    <location>
        <begin position="274"/>
        <end position="294"/>
    </location>
</feature>
<keyword evidence="10" id="KW-0325">Glycoprotein</keyword>
<reference evidence="15" key="1">
    <citation type="thesis" date="2020" institute="ProQuest LLC" country="789 East Eisenhower Parkway, Ann Arbor, MI, USA">
        <title>Comparative Genomics and Chromosome Evolution.</title>
        <authorList>
            <person name="Mudd A.B."/>
        </authorList>
    </citation>
    <scope>NUCLEOTIDE SEQUENCE</scope>
    <source>
        <strain evidence="15">Female2</strain>
        <tissue evidence="15">Blood</tissue>
    </source>
</reference>
<feature type="transmembrane region" description="Helical" evidence="13">
    <location>
        <begin position="199"/>
        <end position="228"/>
    </location>
</feature>
<dbReference type="SUPFAM" id="SSF81321">
    <property type="entry name" value="Family A G protein-coupled receptor-like"/>
    <property type="match status" value="1"/>
</dbReference>
<keyword evidence="8 13" id="KW-0472">Membrane</keyword>
<dbReference type="PANTHER" id="PTHR26452">
    <property type="entry name" value="OLFACTORY RECEPTOR"/>
    <property type="match status" value="1"/>
</dbReference>
<dbReference type="GO" id="GO:0005886">
    <property type="term" value="C:plasma membrane"/>
    <property type="evidence" value="ECO:0007669"/>
    <property type="project" value="UniProtKB-SubCell"/>
</dbReference>
<dbReference type="Proteomes" id="UP000812440">
    <property type="component" value="Unassembled WGS sequence"/>
</dbReference>
<dbReference type="PROSITE" id="PS00237">
    <property type="entry name" value="G_PROTEIN_RECEP_F1_1"/>
    <property type="match status" value="1"/>
</dbReference>
<sequence length="316" mass="35913">MEYNVGNISETDGFLILGFTDSTDLKIPLLFMFLFIYLFTVMGNLLIIVLFSSDSRLKRPMYFFLCNMSFLDISYSSVTVPYLLHVLITGNKYIQFRMCMVQLYFFNSFAAMEFLLLTTMAYDRYMAICQPLSYPQLMNQRACMLLAVSAWLVGFIAGAPVTILSSTLTYCSSNIINHYFCDITAILKLACDDTSAVEFVIFAQGVVLLLSCFILTVTSYVYILSAVLKISSTEGRYKTFSTCGSHLTMVNLFYILLVFVYMKPTSSYSLDEGKFVSVLYVNVLPMLNPVVYSLRNADVKRALMRTCRRNVVNISF</sequence>
<keyword evidence="4 12" id="KW-0812">Transmembrane</keyword>
<dbReference type="InterPro" id="IPR000725">
    <property type="entry name" value="Olfact_rcpt"/>
</dbReference>
<feature type="transmembrane region" description="Helical" evidence="13">
    <location>
        <begin position="27"/>
        <end position="50"/>
    </location>
</feature>
<evidence type="ECO:0000256" key="9">
    <source>
        <dbReference type="ARBA" id="ARBA00023170"/>
    </source>
</evidence>
<dbReference type="OrthoDB" id="5967130at2759"/>
<dbReference type="CDD" id="cd13954">
    <property type="entry name" value="7tmA_OR"/>
    <property type="match status" value="1"/>
</dbReference>
<gene>
    <name evidence="15" type="ORF">GDO86_018005</name>
</gene>
<keyword evidence="9 12" id="KW-0675">Receptor</keyword>
<dbReference type="EMBL" id="JAACNH010001139">
    <property type="protein sequence ID" value="KAG8430308.1"/>
    <property type="molecule type" value="Genomic_DNA"/>
</dbReference>
<feature type="domain" description="G-protein coupled receptors family 1 profile" evidence="14">
    <location>
        <begin position="43"/>
        <end position="292"/>
    </location>
</feature>
<dbReference type="FunFam" id="1.20.1070.10:FF:000010">
    <property type="entry name" value="Olfactory receptor"/>
    <property type="match status" value="1"/>
</dbReference>
<keyword evidence="16" id="KW-1185">Reference proteome</keyword>
<dbReference type="Pfam" id="PF13853">
    <property type="entry name" value="7tm_4"/>
    <property type="match status" value="1"/>
</dbReference>
<evidence type="ECO:0000256" key="4">
    <source>
        <dbReference type="ARBA" id="ARBA00022692"/>
    </source>
</evidence>
<dbReference type="PRINTS" id="PR00237">
    <property type="entry name" value="GPCRRHODOPSN"/>
</dbReference>
<keyword evidence="5 13" id="KW-0552">Olfaction</keyword>
<proteinExistence type="inferred from homology"/>
<dbReference type="Gene3D" id="1.20.1070.10">
    <property type="entry name" value="Rhodopsin 7-helix transmembrane proteins"/>
    <property type="match status" value="1"/>
</dbReference>
<evidence type="ECO:0000256" key="10">
    <source>
        <dbReference type="ARBA" id="ARBA00023180"/>
    </source>
</evidence>
<keyword evidence="7 12" id="KW-0297">G-protein coupled receptor</keyword>
<evidence type="ECO:0000256" key="7">
    <source>
        <dbReference type="ARBA" id="ARBA00023040"/>
    </source>
</evidence>
<organism evidence="15 16">
    <name type="scientific">Hymenochirus boettgeri</name>
    <name type="common">Congo dwarf clawed frog</name>
    <dbReference type="NCBI Taxonomy" id="247094"/>
    <lineage>
        <taxon>Eukaryota</taxon>
        <taxon>Metazoa</taxon>
        <taxon>Chordata</taxon>
        <taxon>Craniata</taxon>
        <taxon>Vertebrata</taxon>
        <taxon>Euteleostomi</taxon>
        <taxon>Amphibia</taxon>
        <taxon>Batrachia</taxon>
        <taxon>Anura</taxon>
        <taxon>Pipoidea</taxon>
        <taxon>Pipidae</taxon>
        <taxon>Pipinae</taxon>
        <taxon>Hymenochirus</taxon>
    </lineage>
</organism>
<evidence type="ECO:0000256" key="2">
    <source>
        <dbReference type="ARBA" id="ARBA00022475"/>
    </source>
</evidence>
<keyword evidence="2 13" id="KW-1003">Cell membrane</keyword>
<dbReference type="InterPro" id="IPR050516">
    <property type="entry name" value="Olfactory_GPCR"/>
</dbReference>
<protein>
    <recommendedName>
        <fullName evidence="13">Olfactory receptor</fullName>
    </recommendedName>
</protein>
<feature type="transmembrane region" description="Helical" evidence="13">
    <location>
        <begin position="240"/>
        <end position="262"/>
    </location>
</feature>
<evidence type="ECO:0000313" key="16">
    <source>
        <dbReference type="Proteomes" id="UP000812440"/>
    </source>
</evidence>
<keyword evidence="3 13" id="KW-0716">Sensory transduction</keyword>
<evidence type="ECO:0000256" key="13">
    <source>
        <dbReference type="RuleBase" id="RU363047"/>
    </source>
</evidence>
<feature type="transmembrane region" description="Helical" evidence="13">
    <location>
        <begin position="104"/>
        <end position="122"/>
    </location>
</feature>
<evidence type="ECO:0000256" key="1">
    <source>
        <dbReference type="ARBA" id="ARBA00004651"/>
    </source>
</evidence>
<accession>A0A8T2IHS5</accession>
<name>A0A8T2IHS5_9PIPI</name>
<evidence type="ECO:0000256" key="5">
    <source>
        <dbReference type="ARBA" id="ARBA00022725"/>
    </source>
</evidence>
<evidence type="ECO:0000313" key="15">
    <source>
        <dbReference type="EMBL" id="KAG8430308.1"/>
    </source>
</evidence>
<dbReference type="InterPro" id="IPR000276">
    <property type="entry name" value="GPCR_Rhodpsn"/>
</dbReference>
<evidence type="ECO:0000256" key="11">
    <source>
        <dbReference type="ARBA" id="ARBA00023224"/>
    </source>
</evidence>
<dbReference type="PRINTS" id="PR00245">
    <property type="entry name" value="OLFACTORYR"/>
</dbReference>
<evidence type="ECO:0000256" key="8">
    <source>
        <dbReference type="ARBA" id="ARBA00023136"/>
    </source>
</evidence>
<comment type="caution">
    <text evidence="15">The sequence shown here is derived from an EMBL/GenBank/DDBJ whole genome shotgun (WGS) entry which is preliminary data.</text>
</comment>
<dbReference type="PROSITE" id="PS50262">
    <property type="entry name" value="G_PROTEIN_RECEP_F1_2"/>
    <property type="match status" value="1"/>
</dbReference>
<dbReference type="GO" id="GO:0004984">
    <property type="term" value="F:olfactory receptor activity"/>
    <property type="evidence" value="ECO:0007669"/>
    <property type="project" value="InterPro"/>
</dbReference>